<keyword evidence="2" id="KW-1185">Reference proteome</keyword>
<name>A0ABQ7BKT8_BRACR</name>
<evidence type="ECO:0000313" key="2">
    <source>
        <dbReference type="Proteomes" id="UP000266723"/>
    </source>
</evidence>
<evidence type="ECO:0000313" key="1">
    <source>
        <dbReference type="EMBL" id="KAF3532705.1"/>
    </source>
</evidence>
<organism evidence="1 2">
    <name type="scientific">Brassica cretica</name>
    <name type="common">Mustard</name>
    <dbReference type="NCBI Taxonomy" id="69181"/>
    <lineage>
        <taxon>Eukaryota</taxon>
        <taxon>Viridiplantae</taxon>
        <taxon>Streptophyta</taxon>
        <taxon>Embryophyta</taxon>
        <taxon>Tracheophyta</taxon>
        <taxon>Spermatophyta</taxon>
        <taxon>Magnoliopsida</taxon>
        <taxon>eudicotyledons</taxon>
        <taxon>Gunneridae</taxon>
        <taxon>Pentapetalae</taxon>
        <taxon>rosids</taxon>
        <taxon>malvids</taxon>
        <taxon>Brassicales</taxon>
        <taxon>Brassicaceae</taxon>
        <taxon>Brassiceae</taxon>
        <taxon>Brassica</taxon>
    </lineage>
</organism>
<gene>
    <name evidence="1" type="ORF">DY000_02037406</name>
</gene>
<accession>A0ABQ7BKT8</accession>
<dbReference type="PANTHER" id="PTHR12654:SF0">
    <property type="entry name" value="NON-LYSOSOMAL GLUCOSYLCERAMIDASE"/>
    <property type="match status" value="1"/>
</dbReference>
<reference evidence="1 2" key="1">
    <citation type="journal article" date="2020" name="BMC Genomics">
        <title>Intraspecific diversification of the crop wild relative Brassica cretica Lam. using demographic model selection.</title>
        <authorList>
            <person name="Kioukis A."/>
            <person name="Michalopoulou V.A."/>
            <person name="Briers L."/>
            <person name="Pirintsos S."/>
            <person name="Studholme D.J."/>
            <person name="Pavlidis P."/>
            <person name="Sarris P.F."/>
        </authorList>
    </citation>
    <scope>NUCLEOTIDE SEQUENCE [LARGE SCALE GENOMIC DNA]</scope>
    <source>
        <strain evidence="2">cv. PFS-1207/04</strain>
    </source>
</reference>
<dbReference type="Proteomes" id="UP000266723">
    <property type="component" value="Unassembled WGS sequence"/>
</dbReference>
<dbReference type="PANTHER" id="PTHR12654">
    <property type="entry name" value="BILE ACID BETA-GLUCOSIDASE-RELATED"/>
    <property type="match status" value="1"/>
</dbReference>
<dbReference type="EMBL" id="QGKV02001507">
    <property type="protein sequence ID" value="KAF3532705.1"/>
    <property type="molecule type" value="Genomic_DNA"/>
</dbReference>
<proteinExistence type="predicted"/>
<dbReference type="InterPro" id="IPR052566">
    <property type="entry name" value="Non-lysos_glucosylceramidase"/>
</dbReference>
<sequence length="190" mass="21744">MGITLLLQIKPPCPMTDITAGACAFADSMVFGLRIVSALSFSLFALILCVCAEQGAEFGWTTLGCPYWFQTEGWTMDGHYRSLIYMRPLAIRGMQWALSLQKAILDTPKINMMARVHMSPMSRIFSHNSKVSSAFFFSLHGNEAYPLCLSWKQCYFDFIKEEAGRLFRPLQTILWYYLKDHSYTLYNAEI</sequence>
<comment type="caution">
    <text evidence="1">The sequence shown here is derived from an EMBL/GenBank/DDBJ whole genome shotgun (WGS) entry which is preliminary data.</text>
</comment>
<protein>
    <submittedName>
        <fullName evidence="1">Uncharacterized protein</fullName>
    </submittedName>
</protein>